<dbReference type="PANTHER" id="PTHR14614">
    <property type="entry name" value="HEPATOCELLULAR CARCINOMA-ASSOCIATED ANTIGEN"/>
    <property type="match status" value="1"/>
</dbReference>
<accession>A0A1Q9E2A0</accession>
<dbReference type="GO" id="GO:0032259">
    <property type="term" value="P:methylation"/>
    <property type="evidence" value="ECO:0007669"/>
    <property type="project" value="UniProtKB-KW"/>
</dbReference>
<comment type="caution">
    <text evidence="1">The sequence shown here is derived from an EMBL/GenBank/DDBJ whole genome shotgun (WGS) entry which is preliminary data.</text>
</comment>
<dbReference type="InterPro" id="IPR019410">
    <property type="entry name" value="Methyltransf_16"/>
</dbReference>
<reference evidence="1 2" key="1">
    <citation type="submission" date="2016-02" db="EMBL/GenBank/DDBJ databases">
        <title>Genome analysis of coral dinoflagellate symbionts highlights evolutionary adaptations to a symbiotic lifestyle.</title>
        <authorList>
            <person name="Aranda M."/>
            <person name="Li Y."/>
            <person name="Liew Y.J."/>
            <person name="Baumgarten S."/>
            <person name="Simakov O."/>
            <person name="Wilson M."/>
            <person name="Piel J."/>
            <person name="Ashoor H."/>
            <person name="Bougouffa S."/>
            <person name="Bajic V.B."/>
            <person name="Ryu T."/>
            <person name="Ravasi T."/>
            <person name="Bayer T."/>
            <person name="Micklem G."/>
            <person name="Kim H."/>
            <person name="Bhak J."/>
            <person name="Lajeunesse T.C."/>
            <person name="Voolstra C.R."/>
        </authorList>
    </citation>
    <scope>NUCLEOTIDE SEQUENCE [LARGE SCALE GENOMIC DNA]</scope>
    <source>
        <strain evidence="1 2">CCMP2467</strain>
    </source>
</reference>
<dbReference type="AlphaFoldDB" id="A0A1Q9E2A0"/>
<keyword evidence="1" id="KW-0489">Methyltransferase</keyword>
<dbReference type="OrthoDB" id="407325at2759"/>
<name>A0A1Q9E2A0_SYMMI</name>
<dbReference type="EMBL" id="LSRX01000289">
    <property type="protein sequence ID" value="OLQ01523.1"/>
    <property type="molecule type" value="Genomic_DNA"/>
</dbReference>
<keyword evidence="2" id="KW-1185">Reference proteome</keyword>
<dbReference type="Pfam" id="PF10294">
    <property type="entry name" value="Methyltransf_16"/>
    <property type="match status" value="1"/>
</dbReference>
<sequence>MPVKGAALLSADFPIHMQREKKLCTHSRIEAVGVAHEPMAPCVSEAQARGCASFMHAARLDGSCSARSCFGAQAQRCFFERCHRAMHGPRKLGWSVVFELWRLDRLRRPEGRAAKRTFKRRGRGGGETVIVSQAPHVQGWESSDAMTTGGTVWDSALVLLHFLAQRSELVAGREVLELGAGTGLVGLAAERLFKARKVLLTDLPGLCPLLQANLHLNSFSAGEVRPLLWQEAHCSWLSEGHSFSKVLMSDVLYHEPQYAPLQNVLRVLARSYRGAEPLVVYWAQEAHNPKLCRRLTKSLAKEGWSQKLATRVDDGLEAEIFVCKLTAPTTTSQRSEVQVRSKRSKIFLRRRRSLRKLLLLRLFLRRRCADVSQLGADARADGATARILELLKGAGTPDTKETVLEYRGQWQPKPNGAETGHGVVPKDWAIEVASENDRRLASFGWAGGAQLCLSNAFRQADELEAQAKDLLDSGTCTEDDAAVQCIRTLAKATEEREALMRRQWCDIDFQQGEEANKELLKHLEKDFASQLVKTAVRQAEDEDSEAPWYNLKFCGALRGKVYLSAASGGDGLELAGHDDESGRQRWQLESGTGPSRWFRLRLSGGTTPGRRLLSRGARCLELCEHDDGSGRQRWQVVAGSSGWVLRAAVGSGDPGLGAAAQVEADAAGCCLGATAAGSVNLQAAEAEWEIVAPGGRLCRGFQDPLAEASPRPKELEARERDELMEIVERSTSSVDWKAMSEDRMRRVLGQSRNLGTAIDLVGAYLKNYEIDKADRLCARIFPLCLERGGIWHFKLCS</sequence>
<proteinExistence type="predicted"/>
<evidence type="ECO:0000313" key="2">
    <source>
        <dbReference type="Proteomes" id="UP000186817"/>
    </source>
</evidence>
<organism evidence="1 2">
    <name type="scientific">Symbiodinium microadriaticum</name>
    <name type="common">Dinoflagellate</name>
    <name type="synonym">Zooxanthella microadriatica</name>
    <dbReference type="NCBI Taxonomy" id="2951"/>
    <lineage>
        <taxon>Eukaryota</taxon>
        <taxon>Sar</taxon>
        <taxon>Alveolata</taxon>
        <taxon>Dinophyceae</taxon>
        <taxon>Suessiales</taxon>
        <taxon>Symbiodiniaceae</taxon>
        <taxon>Symbiodinium</taxon>
    </lineage>
</organism>
<gene>
    <name evidence="1" type="primary">METTL21B</name>
    <name evidence="1" type="ORF">AK812_SmicGene15714</name>
</gene>
<dbReference type="GO" id="GO:0008168">
    <property type="term" value="F:methyltransferase activity"/>
    <property type="evidence" value="ECO:0007669"/>
    <property type="project" value="UniProtKB-KW"/>
</dbReference>
<keyword evidence="1" id="KW-0808">Transferase</keyword>
<dbReference type="Gene3D" id="3.40.50.150">
    <property type="entry name" value="Vaccinia Virus protein VP39"/>
    <property type="match status" value="1"/>
</dbReference>
<evidence type="ECO:0000313" key="1">
    <source>
        <dbReference type="EMBL" id="OLQ01523.1"/>
    </source>
</evidence>
<dbReference type="InterPro" id="IPR029063">
    <property type="entry name" value="SAM-dependent_MTases_sf"/>
</dbReference>
<dbReference type="PANTHER" id="PTHR14614:SF132">
    <property type="entry name" value="PROTEIN-LYSINE METHYLTRANSFERASE C42C1.13"/>
    <property type="match status" value="1"/>
</dbReference>
<protein>
    <submittedName>
        <fullName evidence="1">Protein-lysine methyltransferase METTL21B</fullName>
    </submittedName>
</protein>
<dbReference type="SUPFAM" id="SSF53335">
    <property type="entry name" value="S-adenosyl-L-methionine-dependent methyltransferases"/>
    <property type="match status" value="1"/>
</dbReference>
<dbReference type="Proteomes" id="UP000186817">
    <property type="component" value="Unassembled WGS sequence"/>
</dbReference>